<accession>A0ABR3FG27</accession>
<gene>
    <name evidence="2" type="ORF">V5O48_007701</name>
</gene>
<feature type="compositionally biased region" description="Low complexity" evidence="1">
    <location>
        <begin position="14"/>
        <end position="37"/>
    </location>
</feature>
<comment type="caution">
    <text evidence="2">The sequence shown here is derived from an EMBL/GenBank/DDBJ whole genome shotgun (WGS) entry which is preliminary data.</text>
</comment>
<organism evidence="2 3">
    <name type="scientific">Marasmius crinis-equi</name>
    <dbReference type="NCBI Taxonomy" id="585013"/>
    <lineage>
        <taxon>Eukaryota</taxon>
        <taxon>Fungi</taxon>
        <taxon>Dikarya</taxon>
        <taxon>Basidiomycota</taxon>
        <taxon>Agaricomycotina</taxon>
        <taxon>Agaricomycetes</taxon>
        <taxon>Agaricomycetidae</taxon>
        <taxon>Agaricales</taxon>
        <taxon>Marasmiineae</taxon>
        <taxon>Marasmiaceae</taxon>
        <taxon>Marasmius</taxon>
    </lineage>
</organism>
<evidence type="ECO:0000313" key="3">
    <source>
        <dbReference type="Proteomes" id="UP001465976"/>
    </source>
</evidence>
<evidence type="ECO:0000313" key="2">
    <source>
        <dbReference type="EMBL" id="KAL0574254.1"/>
    </source>
</evidence>
<evidence type="ECO:0000256" key="1">
    <source>
        <dbReference type="SAM" id="MobiDB-lite"/>
    </source>
</evidence>
<sequence length="534" mass="60373">MTSTSPEKPPTPRSPLVVASDPPASSSAQQGNSANNPSWRCPDEIWEHIFSDLVESGGTFYGVVLASVRFYFLVLGHHLARVSWRDQDTFAKSADFYDRVLYDATTGKSNRLTVNTDIFLQTTELMLGSRTIPFPTTSTHPFDYIRMFNLITFFDNLSHLVIARVVFPLDRLFGWLACFKRLESVGLVDVCTSSFDWRISSSSIAQHAPYCRSIKTVEVQGYYSSHAQYSTLLPVLVLLTLPSVKAWKLDWTAFRISWIFITNHSIDDPSGRLYFVIPHHRSSANFPQEFCLPPDLSSVELLIAHTGSWLHAPIAEPDTAGLFVMEFLSHCSSSICRFRVDGWVSARYWSGFRIASPFLSDLAVPMHLTYILLPPYSPNLKKLSLLPLVYQDFEVALGITREIVRLPAVEVFQVAVVKATPVLFASIANMFPHLKTLYLYVSGDCLTKEGLLDLGCTFFRACRRMEVFHLYAPKNSSSSHYTEEDMASFVVEWGSIAAGLRELRLSVDRYYTRSAGISWFSVKERATGWELYNF</sequence>
<proteinExistence type="predicted"/>
<dbReference type="EMBL" id="JBAHYK010000415">
    <property type="protein sequence ID" value="KAL0574254.1"/>
    <property type="molecule type" value="Genomic_DNA"/>
</dbReference>
<keyword evidence="3" id="KW-1185">Reference proteome</keyword>
<name>A0ABR3FG27_9AGAR</name>
<evidence type="ECO:0008006" key="4">
    <source>
        <dbReference type="Google" id="ProtNLM"/>
    </source>
</evidence>
<reference evidence="2 3" key="1">
    <citation type="submission" date="2024-02" db="EMBL/GenBank/DDBJ databases">
        <title>A draft genome for the cacao thread blight pathogen Marasmius crinis-equi.</title>
        <authorList>
            <person name="Cohen S.P."/>
            <person name="Baruah I.K."/>
            <person name="Amoako-Attah I."/>
            <person name="Bukari Y."/>
            <person name="Meinhardt L.W."/>
            <person name="Bailey B.A."/>
        </authorList>
    </citation>
    <scope>NUCLEOTIDE SEQUENCE [LARGE SCALE GENOMIC DNA]</scope>
    <source>
        <strain evidence="2 3">GH-76</strain>
    </source>
</reference>
<protein>
    <recommendedName>
        <fullName evidence="4">F-box domain-containing protein</fullName>
    </recommendedName>
</protein>
<dbReference type="Proteomes" id="UP001465976">
    <property type="component" value="Unassembled WGS sequence"/>
</dbReference>
<feature type="region of interest" description="Disordered" evidence="1">
    <location>
        <begin position="1"/>
        <end position="37"/>
    </location>
</feature>